<dbReference type="GO" id="GO:0003676">
    <property type="term" value="F:nucleic acid binding"/>
    <property type="evidence" value="ECO:0007669"/>
    <property type="project" value="InterPro"/>
</dbReference>
<organism evidence="2 3">
    <name type="scientific">Artemia franciscana</name>
    <name type="common">Brine shrimp</name>
    <name type="synonym">Artemia sanfranciscana</name>
    <dbReference type="NCBI Taxonomy" id="6661"/>
    <lineage>
        <taxon>Eukaryota</taxon>
        <taxon>Metazoa</taxon>
        <taxon>Ecdysozoa</taxon>
        <taxon>Arthropoda</taxon>
        <taxon>Crustacea</taxon>
        <taxon>Branchiopoda</taxon>
        <taxon>Anostraca</taxon>
        <taxon>Artemiidae</taxon>
        <taxon>Artemia</taxon>
    </lineage>
</organism>
<dbReference type="SUPFAM" id="SSF56672">
    <property type="entry name" value="DNA/RNA polymerases"/>
    <property type="match status" value="1"/>
</dbReference>
<dbReference type="PANTHER" id="PTHR37984:SF15">
    <property type="entry name" value="INTEGRASE CATALYTIC DOMAIN-CONTAINING PROTEIN"/>
    <property type="match status" value="1"/>
</dbReference>
<dbReference type="Proteomes" id="UP001187531">
    <property type="component" value="Unassembled WGS sequence"/>
</dbReference>
<keyword evidence="3" id="KW-1185">Reference proteome</keyword>
<dbReference type="EMBL" id="JAVRJZ010000208">
    <property type="protein sequence ID" value="KAK2702650.1"/>
    <property type="molecule type" value="Genomic_DNA"/>
</dbReference>
<dbReference type="PROSITE" id="PS50994">
    <property type="entry name" value="INTEGRASE"/>
    <property type="match status" value="1"/>
</dbReference>
<dbReference type="SUPFAM" id="SSF53098">
    <property type="entry name" value="Ribonuclease H-like"/>
    <property type="match status" value="1"/>
</dbReference>
<feature type="domain" description="Integrase catalytic" evidence="1">
    <location>
        <begin position="68"/>
        <end position="186"/>
    </location>
</feature>
<accession>A0AA88H677</accession>
<evidence type="ECO:0000259" key="1">
    <source>
        <dbReference type="PROSITE" id="PS50994"/>
    </source>
</evidence>
<protein>
    <recommendedName>
        <fullName evidence="1">Integrase catalytic domain-containing protein</fullName>
    </recommendedName>
</protein>
<evidence type="ECO:0000313" key="2">
    <source>
        <dbReference type="EMBL" id="KAK2702650.1"/>
    </source>
</evidence>
<dbReference type="Gene3D" id="3.30.420.10">
    <property type="entry name" value="Ribonuclease H-like superfamily/Ribonuclease H"/>
    <property type="match status" value="1"/>
</dbReference>
<comment type="caution">
    <text evidence="2">The sequence shown here is derived from an EMBL/GenBank/DDBJ whole genome shotgun (WGS) entry which is preliminary data.</text>
</comment>
<gene>
    <name evidence="2" type="ORF">QYM36_018748</name>
</gene>
<name>A0AA88H677_ARTSF</name>
<dbReference type="InterPro" id="IPR036397">
    <property type="entry name" value="RNaseH_sf"/>
</dbReference>
<dbReference type="InterPro" id="IPR050951">
    <property type="entry name" value="Retrovirus_Pol_polyprotein"/>
</dbReference>
<dbReference type="AlphaFoldDB" id="A0AA88H677"/>
<dbReference type="InterPro" id="IPR043128">
    <property type="entry name" value="Rev_trsase/Diguanyl_cyclase"/>
</dbReference>
<dbReference type="InterPro" id="IPR001584">
    <property type="entry name" value="Integrase_cat-core"/>
</dbReference>
<sequence length="289" mass="33910">MKDYTGLEAETQASAINLPENDVSQIMVEFFWPRVRQDVKRFVHTCDIRQLVVQLKPKEQVPMLRLSVFEDPFRRITADIGGPLIPYRNGHQFLLVISDYFTRCPEAIPWRSINTRKIAEIFEQYFCCVGVLEEILTDKGSNFVTKSLLEVYKIHGMKTIRTSPFHPQSDGLVENLNGMLVQLLKKFVMDDLQMEVFRFCLDFRDINLVSMFDVFSLLRTDKLLEEVGSKRVFSVLDLTKGYWQVQLTPESMEKMAYQTKFAFYESFYECFLLVLTGHQQPPRVPWIRF</sequence>
<reference evidence="2" key="1">
    <citation type="submission" date="2023-07" db="EMBL/GenBank/DDBJ databases">
        <title>Chromosome-level genome assembly of Artemia franciscana.</title>
        <authorList>
            <person name="Jo E."/>
        </authorList>
    </citation>
    <scope>NUCLEOTIDE SEQUENCE</scope>
    <source>
        <tissue evidence="2">Whole body</tissue>
    </source>
</reference>
<dbReference type="GO" id="GO:0071897">
    <property type="term" value="P:DNA biosynthetic process"/>
    <property type="evidence" value="ECO:0007669"/>
    <property type="project" value="UniProtKB-ARBA"/>
</dbReference>
<dbReference type="PANTHER" id="PTHR37984">
    <property type="entry name" value="PROTEIN CBG26694"/>
    <property type="match status" value="1"/>
</dbReference>
<dbReference type="GO" id="GO:0042575">
    <property type="term" value="C:DNA polymerase complex"/>
    <property type="evidence" value="ECO:0007669"/>
    <property type="project" value="UniProtKB-ARBA"/>
</dbReference>
<dbReference type="InterPro" id="IPR043502">
    <property type="entry name" value="DNA/RNA_pol_sf"/>
</dbReference>
<evidence type="ECO:0000313" key="3">
    <source>
        <dbReference type="Proteomes" id="UP001187531"/>
    </source>
</evidence>
<proteinExistence type="predicted"/>
<dbReference type="GO" id="GO:0015074">
    <property type="term" value="P:DNA integration"/>
    <property type="evidence" value="ECO:0007669"/>
    <property type="project" value="InterPro"/>
</dbReference>
<dbReference type="Gene3D" id="3.30.70.270">
    <property type="match status" value="1"/>
</dbReference>
<dbReference type="InterPro" id="IPR012337">
    <property type="entry name" value="RNaseH-like_sf"/>
</dbReference>